<accession>A0A1C5H627</accession>
<dbReference type="AlphaFoldDB" id="A0A1C5H627"/>
<protein>
    <submittedName>
        <fullName evidence="2">Uncharacterized protein</fullName>
    </submittedName>
</protein>
<gene>
    <name evidence="2" type="ORF">GA0070623_0780</name>
</gene>
<evidence type="ECO:0000313" key="2">
    <source>
        <dbReference type="EMBL" id="SCG41383.1"/>
    </source>
</evidence>
<proteinExistence type="predicted"/>
<sequence>MSINELWVHVPDIILTAKLVSALATAGWAVGRLGQRVRRGKSADRTTSTSDRP</sequence>
<evidence type="ECO:0000313" key="3">
    <source>
        <dbReference type="Proteomes" id="UP000198226"/>
    </source>
</evidence>
<name>A0A1C5H627_9ACTN</name>
<evidence type="ECO:0000256" key="1">
    <source>
        <dbReference type="SAM" id="Phobius"/>
    </source>
</evidence>
<keyword evidence="1" id="KW-0812">Transmembrane</keyword>
<dbReference type="EMBL" id="LT607752">
    <property type="protein sequence ID" value="SCG41383.1"/>
    <property type="molecule type" value="Genomic_DNA"/>
</dbReference>
<dbReference type="Proteomes" id="UP000198226">
    <property type="component" value="Chromosome I"/>
</dbReference>
<keyword evidence="3" id="KW-1185">Reference proteome</keyword>
<keyword evidence="1" id="KW-1133">Transmembrane helix</keyword>
<reference evidence="3" key="1">
    <citation type="submission" date="2016-06" db="EMBL/GenBank/DDBJ databases">
        <authorList>
            <person name="Varghese N."/>
            <person name="Submissions Spin"/>
        </authorList>
    </citation>
    <scope>NUCLEOTIDE SEQUENCE [LARGE SCALE GENOMIC DNA]</scope>
    <source>
        <strain evidence="3">DSM 44983</strain>
    </source>
</reference>
<keyword evidence="1" id="KW-0472">Membrane</keyword>
<organism evidence="2 3">
    <name type="scientific">Micromonospora rifamycinica</name>
    <dbReference type="NCBI Taxonomy" id="291594"/>
    <lineage>
        <taxon>Bacteria</taxon>
        <taxon>Bacillati</taxon>
        <taxon>Actinomycetota</taxon>
        <taxon>Actinomycetes</taxon>
        <taxon>Micromonosporales</taxon>
        <taxon>Micromonosporaceae</taxon>
        <taxon>Micromonospora</taxon>
    </lineage>
</organism>
<dbReference type="RefSeq" id="WP_157517615.1">
    <property type="nucleotide sequence ID" value="NZ_LRMV01000150.1"/>
</dbReference>
<feature type="transmembrane region" description="Helical" evidence="1">
    <location>
        <begin position="6"/>
        <end position="31"/>
    </location>
</feature>